<sequence length="357" mass="39250">MQKVALPAPGPELSLHLVPAPLVDAPFVNYRRRGGALTGMLKQTTQNKEKNNVRNSAIAGACAGFVSSIVTCPLDVIKTRLQVQSIVFGHESADHKGFSGVSRVVSRIWNEDGLRGFYRGLGPTVVGYLPTWAIYFCVYDAGKKFFSREIPHVQNHPFTVHIASAMVAGATSTTVTSPMWVIKTRSMLQNSSLPEDLRYRNMFDAFVKIYTREGFSAFYKGLLPSLLGVFHVVVQFPLYEHFKSLTAEAQRGEPLTSGSILLCSGGSKMLASIVTYPHEVLRTRLQMIPMPTTQNGITQTHCAGLVQTFLSIVKNEGLPGFYRGMGVNLVRTVPSSGLTILTYEMIMHYFATHGPTS</sequence>
<dbReference type="PANTHER" id="PTHR45829:SF1">
    <property type="entry name" value="CARRIER PROTEIN, PUTATIVE (AFU_ORTHOLOGUE AFUA_4G06780)-RELATED"/>
    <property type="match status" value="1"/>
</dbReference>
<evidence type="ECO:0000313" key="12">
    <source>
        <dbReference type="Proteomes" id="UP001213623"/>
    </source>
</evidence>
<dbReference type="PROSITE" id="PS50920">
    <property type="entry name" value="SOLCAR"/>
    <property type="match status" value="3"/>
</dbReference>
<dbReference type="PANTHER" id="PTHR45829">
    <property type="entry name" value="MITOCHONDRIAL CARRIER PROTEIN RIM2"/>
    <property type="match status" value="1"/>
</dbReference>
<keyword evidence="3 9" id="KW-0812">Transmembrane</keyword>
<keyword evidence="6" id="KW-1133">Transmembrane helix</keyword>
<dbReference type="GO" id="GO:0015218">
    <property type="term" value="F:pyrimidine nucleotide transmembrane transporter activity"/>
    <property type="evidence" value="ECO:0007669"/>
    <property type="project" value="InterPro"/>
</dbReference>
<evidence type="ECO:0000256" key="3">
    <source>
        <dbReference type="ARBA" id="ARBA00022692"/>
    </source>
</evidence>
<evidence type="ECO:0000256" key="9">
    <source>
        <dbReference type="PROSITE-ProRule" id="PRU00282"/>
    </source>
</evidence>
<evidence type="ECO:0000256" key="6">
    <source>
        <dbReference type="ARBA" id="ARBA00022989"/>
    </source>
</evidence>
<keyword evidence="2 10" id="KW-0813">Transport</keyword>
<dbReference type="InterPro" id="IPR018108">
    <property type="entry name" value="MCP_transmembrane"/>
</dbReference>
<dbReference type="Pfam" id="PF00153">
    <property type="entry name" value="Mito_carr"/>
    <property type="match status" value="3"/>
</dbReference>
<dbReference type="SUPFAM" id="SSF103506">
    <property type="entry name" value="Mitochondrial carrier"/>
    <property type="match status" value="1"/>
</dbReference>
<keyword evidence="4" id="KW-0677">Repeat</keyword>
<comment type="subcellular location">
    <subcellularLocation>
        <location evidence="1">Mitochondrion inner membrane</location>
        <topology evidence="1">Multi-pass membrane protein</topology>
    </subcellularLocation>
</comment>
<keyword evidence="7" id="KW-0496">Mitochondrion</keyword>
<evidence type="ECO:0000256" key="10">
    <source>
        <dbReference type="RuleBase" id="RU000488"/>
    </source>
</evidence>
<organism evidence="11 12">
    <name type="scientific">Malassezia nana</name>
    <dbReference type="NCBI Taxonomy" id="180528"/>
    <lineage>
        <taxon>Eukaryota</taxon>
        <taxon>Fungi</taxon>
        <taxon>Dikarya</taxon>
        <taxon>Basidiomycota</taxon>
        <taxon>Ustilaginomycotina</taxon>
        <taxon>Malasseziomycetes</taxon>
        <taxon>Malasseziales</taxon>
        <taxon>Malasseziaceae</taxon>
        <taxon>Malassezia</taxon>
    </lineage>
</organism>
<dbReference type="EMBL" id="CP119899">
    <property type="protein sequence ID" value="WFD28797.1"/>
    <property type="molecule type" value="Genomic_DNA"/>
</dbReference>
<accession>A0AAF0ELT8</accession>
<dbReference type="AlphaFoldDB" id="A0AAF0ELT8"/>
<protein>
    <submittedName>
        <fullName evidence="11">Uncharacterized protein</fullName>
    </submittedName>
</protein>
<dbReference type="Gene3D" id="1.50.40.10">
    <property type="entry name" value="Mitochondrial carrier domain"/>
    <property type="match status" value="1"/>
</dbReference>
<dbReference type="InterPro" id="IPR049562">
    <property type="entry name" value="SLC25A33/36-like"/>
</dbReference>
<feature type="repeat" description="Solcar" evidence="9">
    <location>
        <begin position="156"/>
        <end position="245"/>
    </location>
</feature>
<evidence type="ECO:0000256" key="8">
    <source>
        <dbReference type="ARBA" id="ARBA00023136"/>
    </source>
</evidence>
<evidence type="ECO:0000313" key="11">
    <source>
        <dbReference type="EMBL" id="WFD28797.1"/>
    </source>
</evidence>
<keyword evidence="5" id="KW-0999">Mitochondrion inner membrane</keyword>
<evidence type="ECO:0000256" key="5">
    <source>
        <dbReference type="ARBA" id="ARBA00022792"/>
    </source>
</evidence>
<evidence type="ECO:0000256" key="1">
    <source>
        <dbReference type="ARBA" id="ARBA00004448"/>
    </source>
</evidence>
<dbReference type="GO" id="GO:0005743">
    <property type="term" value="C:mitochondrial inner membrane"/>
    <property type="evidence" value="ECO:0007669"/>
    <property type="project" value="UniProtKB-SubCell"/>
</dbReference>
<gene>
    <name evidence="11" type="ORF">MNAN1_003812</name>
</gene>
<proteinExistence type="inferred from homology"/>
<reference evidence="11" key="1">
    <citation type="submission" date="2023-03" db="EMBL/GenBank/DDBJ databases">
        <title>Mating type loci evolution in Malassezia.</title>
        <authorList>
            <person name="Coelho M.A."/>
        </authorList>
    </citation>
    <scope>NUCLEOTIDE SEQUENCE</scope>
    <source>
        <strain evidence="11">CBS 9557</strain>
    </source>
</reference>
<dbReference type="Proteomes" id="UP001213623">
    <property type="component" value="Chromosome 8"/>
</dbReference>
<name>A0AAF0ELT8_9BASI</name>
<evidence type="ECO:0000256" key="2">
    <source>
        <dbReference type="ARBA" id="ARBA00022448"/>
    </source>
</evidence>
<evidence type="ECO:0000256" key="4">
    <source>
        <dbReference type="ARBA" id="ARBA00022737"/>
    </source>
</evidence>
<feature type="repeat" description="Solcar" evidence="9">
    <location>
        <begin position="51"/>
        <end position="145"/>
    </location>
</feature>
<evidence type="ECO:0000256" key="7">
    <source>
        <dbReference type="ARBA" id="ARBA00023128"/>
    </source>
</evidence>
<comment type="similarity">
    <text evidence="10">Belongs to the mitochondrial carrier (TC 2.A.29) family.</text>
</comment>
<dbReference type="FunFam" id="1.50.40.10:FF:000075">
    <property type="entry name" value="Nicotinamide adenine dinucleotide transporter 2, mitochondrial"/>
    <property type="match status" value="1"/>
</dbReference>
<dbReference type="InterPro" id="IPR023395">
    <property type="entry name" value="MCP_dom_sf"/>
</dbReference>
<dbReference type="InterPro" id="IPR002067">
    <property type="entry name" value="MCP"/>
</dbReference>
<dbReference type="PRINTS" id="PR00926">
    <property type="entry name" value="MITOCARRIER"/>
</dbReference>
<keyword evidence="12" id="KW-1185">Reference proteome</keyword>
<dbReference type="GO" id="GO:1990519">
    <property type="term" value="P:pyrimidine nucleotide import into mitochondrion"/>
    <property type="evidence" value="ECO:0007669"/>
    <property type="project" value="TreeGrafter"/>
</dbReference>
<keyword evidence="8 9" id="KW-0472">Membrane</keyword>
<feature type="repeat" description="Solcar" evidence="9">
    <location>
        <begin position="259"/>
        <end position="349"/>
    </location>
</feature>